<evidence type="ECO:0000256" key="14">
    <source>
        <dbReference type="ARBA" id="ARBA00031146"/>
    </source>
</evidence>
<dbReference type="AlphaFoldDB" id="A0A1E3RSI3"/>
<reference evidence="18" key="1">
    <citation type="submission" date="2016-09" db="EMBL/GenBank/DDBJ databases">
        <authorList>
            <person name="Greninger A.L."/>
            <person name="Jerome K.R."/>
            <person name="Mcnair B."/>
            <person name="Wallis C."/>
            <person name="Fang F."/>
        </authorList>
    </citation>
    <scope>NUCLEOTIDE SEQUENCE [LARGE SCALE GENOMIC DNA]</scope>
    <source>
        <strain evidence="18">M7</strain>
    </source>
</reference>
<keyword evidence="18" id="KW-1185">Reference proteome</keyword>
<keyword evidence="7" id="KW-0479">Metal-binding</keyword>
<dbReference type="Pfam" id="PF22247">
    <property type="entry name" value="Diox-like_N"/>
    <property type="match status" value="1"/>
</dbReference>
<proteinExistence type="inferred from homology"/>
<evidence type="ECO:0000256" key="10">
    <source>
        <dbReference type="ARBA" id="ARBA00022964"/>
    </source>
</evidence>
<dbReference type="NCBIfam" id="TIGR03211">
    <property type="entry name" value="catechol_2_3"/>
    <property type="match status" value="1"/>
</dbReference>
<sequence length="306" mass="34395">MGVMRLGYVHMRVTDLEEARDHYSNTLGMSVVHEQPGKLHLKCWDEWDHHSLVLEEGGVGLVKVGYKCSSDDDLAAYEKRCAAFGATTGRFSRGENLTVGDGVRITLPSEQTVELYTEMEFTGTETGAINPEAWPRDVRGVGTHWIDHCLIAAEDPGLIERFFQECLDFKAAERVVETMEHPDLIGTWLTAPESHSPHDLAVIKGPNNKIHHFAFHVEDWNAILRAADIFSMDDVPIDIGPTRHGITRGTTVYFFDPSGNRNEVFAGVGHRVQRDFPTINWTADQLGKGIFYHDRELNEAFTTVFT</sequence>
<comment type="cofactor">
    <cofactor evidence="2 15">
        <name>Fe(2+)</name>
        <dbReference type="ChEBI" id="CHEBI:29033"/>
    </cofactor>
</comment>
<evidence type="ECO:0000313" key="18">
    <source>
        <dbReference type="Proteomes" id="UP000094243"/>
    </source>
</evidence>
<evidence type="ECO:0000259" key="16">
    <source>
        <dbReference type="PROSITE" id="PS51819"/>
    </source>
</evidence>
<comment type="caution">
    <text evidence="17">The sequence shown here is derived from an EMBL/GenBank/DDBJ whole genome shotgun (WGS) entry which is preliminary data.</text>
</comment>
<organism evidence="17 18">
    <name type="scientific">Mycolicibacterium holsaticum</name>
    <dbReference type="NCBI Taxonomy" id="152142"/>
    <lineage>
        <taxon>Bacteria</taxon>
        <taxon>Bacillati</taxon>
        <taxon>Actinomycetota</taxon>
        <taxon>Actinomycetes</taxon>
        <taxon>Mycobacteriales</taxon>
        <taxon>Mycobacteriaceae</taxon>
        <taxon>Mycolicibacterium</taxon>
    </lineage>
</organism>
<dbReference type="InterPro" id="IPR017624">
    <property type="entry name" value="Catechol_2-3_dOase"/>
</dbReference>
<keyword evidence="8" id="KW-0677">Repeat</keyword>
<dbReference type="EC" id="1.13.11.2" evidence="5"/>
<dbReference type="InterPro" id="IPR000486">
    <property type="entry name" value="Xdiol_ring_cleave_dOase_1/2"/>
</dbReference>
<evidence type="ECO:0000256" key="11">
    <source>
        <dbReference type="ARBA" id="ARBA00023002"/>
    </source>
</evidence>
<dbReference type="InterPro" id="IPR004360">
    <property type="entry name" value="Glyas_Fos-R_dOase_dom"/>
</dbReference>
<evidence type="ECO:0000313" key="17">
    <source>
        <dbReference type="EMBL" id="ODQ92863.1"/>
    </source>
</evidence>
<comment type="similarity">
    <text evidence="3 15">Belongs to the extradiol ring-cleavage dioxygenase family.</text>
</comment>
<dbReference type="InterPro" id="IPR054560">
    <property type="entry name" value="XylE-like_N"/>
</dbReference>
<evidence type="ECO:0000256" key="8">
    <source>
        <dbReference type="ARBA" id="ARBA00022737"/>
    </source>
</evidence>
<dbReference type="OrthoDB" id="317332at2"/>
<feature type="domain" description="VOC" evidence="16">
    <location>
        <begin position="5"/>
        <end position="118"/>
    </location>
</feature>
<evidence type="ECO:0000256" key="12">
    <source>
        <dbReference type="ARBA" id="ARBA00023004"/>
    </source>
</evidence>
<dbReference type="GO" id="GO:0008198">
    <property type="term" value="F:ferrous iron binding"/>
    <property type="evidence" value="ECO:0007669"/>
    <property type="project" value="InterPro"/>
</dbReference>
<feature type="domain" description="VOC" evidence="16">
    <location>
        <begin position="145"/>
        <end position="267"/>
    </location>
</feature>
<dbReference type="PROSITE" id="PS00082">
    <property type="entry name" value="EXTRADIOL_DIOXYGENAS"/>
    <property type="match status" value="1"/>
</dbReference>
<dbReference type="Proteomes" id="UP000094243">
    <property type="component" value="Unassembled WGS sequence"/>
</dbReference>
<comment type="subunit">
    <text evidence="4">Homotetramer.</text>
</comment>
<dbReference type="Gene3D" id="3.10.180.10">
    <property type="entry name" value="2,3-Dihydroxybiphenyl 1,2-Dioxygenase, domain 1"/>
    <property type="match status" value="2"/>
</dbReference>
<keyword evidence="10 15" id="KW-0223">Dioxygenase</keyword>
<dbReference type="RefSeq" id="WP_069406054.1">
    <property type="nucleotide sequence ID" value="NZ_JBHRZJ010000008.1"/>
</dbReference>
<name>A0A1E3RSI3_9MYCO</name>
<evidence type="ECO:0000256" key="15">
    <source>
        <dbReference type="RuleBase" id="RU000683"/>
    </source>
</evidence>
<dbReference type="GO" id="GO:0018577">
    <property type="term" value="F:catechol 2,3-dioxygenase activity"/>
    <property type="evidence" value="ECO:0007669"/>
    <property type="project" value="UniProtKB-EC"/>
</dbReference>
<evidence type="ECO:0000256" key="2">
    <source>
        <dbReference type="ARBA" id="ARBA00001954"/>
    </source>
</evidence>
<evidence type="ECO:0000256" key="6">
    <source>
        <dbReference type="ARBA" id="ARBA00022190"/>
    </source>
</evidence>
<dbReference type="SUPFAM" id="SSF54593">
    <property type="entry name" value="Glyoxalase/Bleomycin resistance protein/Dihydroxybiphenyl dioxygenase"/>
    <property type="match status" value="1"/>
</dbReference>
<accession>A0A1E3RSI3</accession>
<evidence type="ECO:0000256" key="5">
    <source>
        <dbReference type="ARBA" id="ARBA00013117"/>
    </source>
</evidence>
<keyword evidence="9 15" id="KW-0058">Aromatic hydrocarbons catabolism</keyword>
<evidence type="ECO:0000256" key="7">
    <source>
        <dbReference type="ARBA" id="ARBA00022723"/>
    </source>
</evidence>
<dbReference type="PROSITE" id="PS51819">
    <property type="entry name" value="VOC"/>
    <property type="match status" value="2"/>
</dbReference>
<dbReference type="Pfam" id="PF00903">
    <property type="entry name" value="Glyoxalase"/>
    <property type="match status" value="1"/>
</dbReference>
<comment type="catalytic activity">
    <reaction evidence="1">
        <text>catechol + O2 = (2Z,4E)-2-hydroxy-6-oxohexa-2,4-dienoate + H(+)</text>
        <dbReference type="Rhea" id="RHEA:17337"/>
        <dbReference type="ChEBI" id="CHEBI:15378"/>
        <dbReference type="ChEBI" id="CHEBI:15379"/>
        <dbReference type="ChEBI" id="CHEBI:18135"/>
        <dbReference type="ChEBI" id="CHEBI:71198"/>
        <dbReference type="EC" id="1.13.11.2"/>
    </reaction>
</comment>
<evidence type="ECO:0000256" key="1">
    <source>
        <dbReference type="ARBA" id="ARBA00000163"/>
    </source>
</evidence>
<dbReference type="InterPro" id="IPR029068">
    <property type="entry name" value="Glyas_Bleomycin-R_OHBP_Dase"/>
</dbReference>
<evidence type="ECO:0000256" key="9">
    <source>
        <dbReference type="ARBA" id="ARBA00022797"/>
    </source>
</evidence>
<keyword evidence="12 15" id="KW-0408">Iron</keyword>
<keyword evidence="11 15" id="KW-0560">Oxidoreductase</keyword>
<dbReference type="InterPro" id="IPR037523">
    <property type="entry name" value="VOC_core"/>
</dbReference>
<evidence type="ECO:0000256" key="13">
    <source>
        <dbReference type="ARBA" id="ARBA00030369"/>
    </source>
</evidence>
<gene>
    <name evidence="17" type="ORF">BHQ17_15490</name>
</gene>
<evidence type="ECO:0000256" key="4">
    <source>
        <dbReference type="ARBA" id="ARBA00011881"/>
    </source>
</evidence>
<dbReference type="EMBL" id="MIGZ01000088">
    <property type="protein sequence ID" value="ODQ92863.1"/>
    <property type="molecule type" value="Genomic_DNA"/>
</dbReference>
<protein>
    <recommendedName>
        <fullName evidence="6">Metapyrocatechase</fullName>
        <ecNumber evidence="5">1.13.11.2</ecNumber>
    </recommendedName>
    <alternativeName>
        <fullName evidence="14">CatO2ase</fullName>
    </alternativeName>
    <alternativeName>
        <fullName evidence="13">Catechol 2,3-dioxygenase</fullName>
    </alternativeName>
</protein>
<evidence type="ECO:0000256" key="3">
    <source>
        <dbReference type="ARBA" id="ARBA00008784"/>
    </source>
</evidence>